<gene>
    <name evidence="9" type="ORF">HCN44_007559</name>
</gene>
<dbReference type="InterPro" id="IPR001519">
    <property type="entry name" value="Ferritin"/>
</dbReference>
<dbReference type="CDD" id="cd01056">
    <property type="entry name" value="Euk_Ferritin"/>
    <property type="match status" value="1"/>
</dbReference>
<evidence type="ECO:0000256" key="1">
    <source>
        <dbReference type="ARBA" id="ARBA00007513"/>
    </source>
</evidence>
<dbReference type="PANTHER" id="PTHR11431:SF51">
    <property type="entry name" value="FERRITIN"/>
    <property type="match status" value="1"/>
</dbReference>
<evidence type="ECO:0000256" key="3">
    <source>
        <dbReference type="ARBA" id="ARBA00022723"/>
    </source>
</evidence>
<evidence type="ECO:0000256" key="2">
    <source>
        <dbReference type="ARBA" id="ARBA00022434"/>
    </source>
</evidence>
<name>A0A834XJK4_APHGI</name>
<protein>
    <recommendedName>
        <fullName evidence="6">Ferritin</fullName>
    </recommendedName>
</protein>
<dbReference type="PROSITE" id="PS50905">
    <property type="entry name" value="FERRITIN_LIKE"/>
    <property type="match status" value="1"/>
</dbReference>
<dbReference type="SUPFAM" id="SSF47240">
    <property type="entry name" value="Ferritin-like"/>
    <property type="match status" value="1"/>
</dbReference>
<dbReference type="InterPro" id="IPR009040">
    <property type="entry name" value="Ferritin-like_diiron"/>
</dbReference>
<feature type="binding site" evidence="5">
    <location>
        <position position="185"/>
    </location>
    <ligand>
        <name>Fe cation</name>
        <dbReference type="ChEBI" id="CHEBI:24875"/>
        <label>1</label>
    </ligand>
</feature>
<dbReference type="OrthoDB" id="6363126at2759"/>
<evidence type="ECO:0000256" key="6">
    <source>
        <dbReference type="RuleBase" id="RU361145"/>
    </source>
</evidence>
<proteinExistence type="inferred from homology"/>
<dbReference type="GO" id="GO:0006826">
    <property type="term" value="P:iron ion transport"/>
    <property type="evidence" value="ECO:0007669"/>
    <property type="project" value="InterPro"/>
</dbReference>
<dbReference type="InterPro" id="IPR012347">
    <property type="entry name" value="Ferritin-like"/>
</dbReference>
<sequence length="223" mass="25278">MLRFGFFFCVLLAIGANAEFCYNDVDKACSSMLTSGSQLASCNAKYGHFMDIEPELQSYANAHIETSFDYLLMSTHFGSYEANREGLKGYFRKLSDKAWKEGIEIIKFITKRGGTMNFNQPPRFKPTMAKKSTLALNELNSLARALDTEKQLAEEAFRMYGQALQHSKLDPSVAHYLEEEFIEGQADTIRTLAGHTSDLTKLLRVKDNSLSVFLFDEYLQKTL</sequence>
<keyword evidence="7" id="KW-0732">Signal</keyword>
<dbReference type="InterPro" id="IPR009078">
    <property type="entry name" value="Ferritin-like_SF"/>
</dbReference>
<evidence type="ECO:0000313" key="10">
    <source>
        <dbReference type="Proteomes" id="UP000639338"/>
    </source>
</evidence>
<dbReference type="InterPro" id="IPR008331">
    <property type="entry name" value="Ferritin_DPS_dom"/>
</dbReference>
<organism evidence="9 10">
    <name type="scientific">Aphidius gifuensis</name>
    <name type="common">Parasitoid wasp</name>
    <dbReference type="NCBI Taxonomy" id="684658"/>
    <lineage>
        <taxon>Eukaryota</taxon>
        <taxon>Metazoa</taxon>
        <taxon>Ecdysozoa</taxon>
        <taxon>Arthropoda</taxon>
        <taxon>Hexapoda</taxon>
        <taxon>Insecta</taxon>
        <taxon>Pterygota</taxon>
        <taxon>Neoptera</taxon>
        <taxon>Endopterygota</taxon>
        <taxon>Hymenoptera</taxon>
        <taxon>Apocrita</taxon>
        <taxon>Ichneumonoidea</taxon>
        <taxon>Braconidae</taxon>
        <taxon>Aphidiinae</taxon>
        <taxon>Aphidius</taxon>
    </lineage>
</organism>
<feature type="domain" description="Ferritin-like diiron" evidence="8">
    <location>
        <begin position="46"/>
        <end position="203"/>
    </location>
</feature>
<comment type="similarity">
    <text evidence="1 6">Belongs to the ferritin family.</text>
</comment>
<dbReference type="GO" id="GO:0008199">
    <property type="term" value="F:ferric iron binding"/>
    <property type="evidence" value="ECO:0007669"/>
    <property type="project" value="InterPro"/>
</dbReference>
<keyword evidence="3 5" id="KW-0479">Metal-binding</keyword>
<dbReference type="Gene3D" id="1.20.1260.10">
    <property type="match status" value="1"/>
</dbReference>
<comment type="caution">
    <text evidence="9">The sequence shown here is derived from an EMBL/GenBank/DDBJ whole genome shotgun (WGS) entry which is preliminary data.</text>
</comment>
<comment type="function">
    <text evidence="6">Stores iron in a soluble, non-toxic, readily available form. Important for iron homeostasis. Iron is taken up in the ferrous form and deposited as ferric hydroxides after oxidation.</text>
</comment>
<evidence type="ECO:0000259" key="8">
    <source>
        <dbReference type="PROSITE" id="PS50905"/>
    </source>
</evidence>
<dbReference type="PANTHER" id="PTHR11431">
    <property type="entry name" value="FERRITIN"/>
    <property type="match status" value="1"/>
</dbReference>
<evidence type="ECO:0000313" key="9">
    <source>
        <dbReference type="EMBL" id="KAF7988065.1"/>
    </source>
</evidence>
<feature type="chain" id="PRO_5032319442" description="Ferritin" evidence="7">
    <location>
        <begin position="19"/>
        <end position="223"/>
    </location>
</feature>
<feature type="signal peptide" evidence="7">
    <location>
        <begin position="1"/>
        <end position="18"/>
    </location>
</feature>
<dbReference type="AlphaFoldDB" id="A0A834XJK4"/>
<dbReference type="GO" id="GO:0005737">
    <property type="term" value="C:cytoplasm"/>
    <property type="evidence" value="ECO:0007669"/>
    <property type="project" value="TreeGrafter"/>
</dbReference>
<evidence type="ECO:0000256" key="5">
    <source>
        <dbReference type="PIRSR" id="PIRSR601519-1"/>
    </source>
</evidence>
<dbReference type="EMBL" id="JACMRX010000006">
    <property type="protein sequence ID" value="KAF7988065.1"/>
    <property type="molecule type" value="Genomic_DNA"/>
</dbReference>
<feature type="binding site" evidence="5">
    <location>
        <position position="149"/>
    </location>
    <ligand>
        <name>Fe cation</name>
        <dbReference type="ChEBI" id="CHEBI:24875"/>
        <label>1</label>
    </ligand>
</feature>
<keyword evidence="2 6" id="KW-0409">Iron storage</keyword>
<dbReference type="GO" id="GO:0006879">
    <property type="term" value="P:intracellular iron ion homeostasis"/>
    <property type="evidence" value="ECO:0007669"/>
    <property type="project" value="UniProtKB-KW"/>
</dbReference>
<keyword evidence="10" id="KW-1185">Reference proteome</keyword>
<dbReference type="GO" id="GO:0008198">
    <property type="term" value="F:ferrous iron binding"/>
    <property type="evidence" value="ECO:0007669"/>
    <property type="project" value="TreeGrafter"/>
</dbReference>
<evidence type="ECO:0000256" key="7">
    <source>
        <dbReference type="SAM" id="SignalP"/>
    </source>
</evidence>
<reference evidence="9 10" key="1">
    <citation type="submission" date="2020-08" db="EMBL/GenBank/DDBJ databases">
        <title>Aphidius gifuensis genome sequencing and assembly.</title>
        <authorList>
            <person name="Du Z."/>
        </authorList>
    </citation>
    <scope>NUCLEOTIDE SEQUENCE [LARGE SCALE GENOMIC DNA]</scope>
    <source>
        <strain evidence="9">YNYX2018</strain>
        <tissue evidence="9">Adults</tissue>
    </source>
</reference>
<keyword evidence="4 5" id="KW-0408">Iron</keyword>
<accession>A0A834XJK4</accession>
<dbReference type="Pfam" id="PF00210">
    <property type="entry name" value="Ferritin"/>
    <property type="match status" value="1"/>
</dbReference>
<dbReference type="Proteomes" id="UP000639338">
    <property type="component" value="Unassembled WGS sequence"/>
</dbReference>
<evidence type="ECO:0000256" key="4">
    <source>
        <dbReference type="ARBA" id="ARBA00023004"/>
    </source>
</evidence>